<proteinExistence type="predicted"/>
<evidence type="ECO:0000313" key="1">
    <source>
        <dbReference type="EMBL" id="KAJ1204373.1"/>
    </source>
</evidence>
<accession>A0AAV7VSU1</accession>
<organism evidence="1 2">
    <name type="scientific">Pleurodeles waltl</name>
    <name type="common">Iberian ribbed newt</name>
    <dbReference type="NCBI Taxonomy" id="8319"/>
    <lineage>
        <taxon>Eukaryota</taxon>
        <taxon>Metazoa</taxon>
        <taxon>Chordata</taxon>
        <taxon>Craniata</taxon>
        <taxon>Vertebrata</taxon>
        <taxon>Euteleostomi</taxon>
        <taxon>Amphibia</taxon>
        <taxon>Batrachia</taxon>
        <taxon>Caudata</taxon>
        <taxon>Salamandroidea</taxon>
        <taxon>Salamandridae</taxon>
        <taxon>Pleurodelinae</taxon>
        <taxon>Pleurodeles</taxon>
    </lineage>
</organism>
<dbReference type="AlphaFoldDB" id="A0AAV7VSU1"/>
<evidence type="ECO:0000313" key="2">
    <source>
        <dbReference type="Proteomes" id="UP001066276"/>
    </source>
</evidence>
<protein>
    <submittedName>
        <fullName evidence="1">Uncharacterized protein</fullName>
    </submittedName>
</protein>
<gene>
    <name evidence="1" type="ORF">NDU88_008151</name>
</gene>
<name>A0AAV7VSU1_PLEWA</name>
<reference evidence="1" key="1">
    <citation type="journal article" date="2022" name="bioRxiv">
        <title>Sequencing and chromosome-scale assembly of the giantPleurodeles waltlgenome.</title>
        <authorList>
            <person name="Brown T."/>
            <person name="Elewa A."/>
            <person name="Iarovenko S."/>
            <person name="Subramanian E."/>
            <person name="Araus A.J."/>
            <person name="Petzold A."/>
            <person name="Susuki M."/>
            <person name="Suzuki K.-i.T."/>
            <person name="Hayashi T."/>
            <person name="Toyoda A."/>
            <person name="Oliveira C."/>
            <person name="Osipova E."/>
            <person name="Leigh N.D."/>
            <person name="Simon A."/>
            <person name="Yun M.H."/>
        </authorList>
    </citation>
    <scope>NUCLEOTIDE SEQUENCE</scope>
    <source>
        <strain evidence="1">20211129_DDA</strain>
        <tissue evidence="1">Liver</tissue>
    </source>
</reference>
<sequence>MYLGGGKVRGGGARLLRRSGSSLRQRVAAAGRGSFAELAVRPGRHEVACGVQARAPTGICADAGAASYVSQKRACGVGARAFKRACAHKTALQQAPLSLESSGERGDAALEESTLGGAANMAAPSREIASSSIGTCAENFAVRQTAGENFTYQDSILLDSEEEGEIVEVLGVGGSGIKQLSGAGSGVKGSRFLQWMPRVVSPVVHRVQEWEVANQSVFRAGEQIEFVDDQGSVLRGTISGVTREDGSASFAQVRLDFWQQESRAYLPRCDVAHVHEGHGMASAHQWLGRPAGFRVPMEVRAPPVHHFDERAQSGAVRPTTREAPFQEMGSADPILNITQSIPSSRSAISGLVTQEEELDYEDEVPVLGAQALAAWKTTTSGLAVQGDRLSCRRDLAGNLRRGEVSRETSFGASGGDSIMAGTIKKM</sequence>
<dbReference type="EMBL" id="JANPWB010000003">
    <property type="protein sequence ID" value="KAJ1204373.1"/>
    <property type="molecule type" value="Genomic_DNA"/>
</dbReference>
<keyword evidence="2" id="KW-1185">Reference proteome</keyword>
<dbReference type="Proteomes" id="UP001066276">
    <property type="component" value="Chromosome 2_1"/>
</dbReference>
<comment type="caution">
    <text evidence="1">The sequence shown here is derived from an EMBL/GenBank/DDBJ whole genome shotgun (WGS) entry which is preliminary data.</text>
</comment>